<evidence type="ECO:0000256" key="3">
    <source>
        <dbReference type="SAM" id="SignalP"/>
    </source>
</evidence>
<proteinExistence type="inferred from homology"/>
<dbReference type="GO" id="GO:0005615">
    <property type="term" value="C:extracellular space"/>
    <property type="evidence" value="ECO:0007669"/>
    <property type="project" value="TreeGrafter"/>
</dbReference>
<dbReference type="Gene3D" id="3.40.630.10">
    <property type="entry name" value="Zn peptidases"/>
    <property type="match status" value="1"/>
</dbReference>
<keyword evidence="3" id="KW-0732">Signal</keyword>
<dbReference type="GO" id="GO:0006508">
    <property type="term" value="P:proteolysis"/>
    <property type="evidence" value="ECO:0007669"/>
    <property type="project" value="InterPro"/>
</dbReference>
<comment type="cofactor">
    <cofactor evidence="1">
        <name>Zn(2+)</name>
        <dbReference type="ChEBI" id="CHEBI:29105"/>
    </cofactor>
</comment>
<evidence type="ECO:0000313" key="6">
    <source>
        <dbReference type="Proteomes" id="UP000642920"/>
    </source>
</evidence>
<dbReference type="GO" id="GO:0008270">
    <property type="term" value="F:zinc ion binding"/>
    <property type="evidence" value="ECO:0007669"/>
    <property type="project" value="InterPro"/>
</dbReference>
<reference evidence="5" key="1">
    <citation type="submission" date="2021-01" db="EMBL/GenBank/DDBJ databases">
        <title>Marivirga sp. nov., isolated from intertidal surface sediments.</title>
        <authorList>
            <person name="Zhang M."/>
        </authorList>
    </citation>
    <scope>NUCLEOTIDE SEQUENCE</scope>
    <source>
        <strain evidence="5">SM1354</strain>
    </source>
</reference>
<dbReference type="InterPro" id="IPR000834">
    <property type="entry name" value="Peptidase_M14"/>
</dbReference>
<feature type="chain" id="PRO_5037029219" description="Peptidase M14 domain-containing protein" evidence="3">
    <location>
        <begin position="20"/>
        <end position="580"/>
    </location>
</feature>
<protein>
    <recommendedName>
        <fullName evidence="4">Peptidase M14 domain-containing protein</fullName>
    </recommendedName>
</protein>
<dbReference type="PANTHER" id="PTHR11705:SF145">
    <property type="entry name" value="PEPTIDASE M14 CARBOXYPEPTIDASE A DOMAIN-CONTAINING PROTEIN"/>
    <property type="match status" value="1"/>
</dbReference>
<comment type="caution">
    <text evidence="5">The sequence shown here is derived from an EMBL/GenBank/DDBJ whole genome shotgun (WGS) entry which is preliminary data.</text>
</comment>
<dbReference type="Pfam" id="PF00246">
    <property type="entry name" value="Peptidase_M14"/>
    <property type="match status" value="1"/>
</dbReference>
<name>A0A937AJW9_9BACT</name>
<dbReference type="PANTHER" id="PTHR11705">
    <property type="entry name" value="PROTEASE FAMILY M14 CARBOXYPEPTIDASE A,B"/>
    <property type="match status" value="1"/>
</dbReference>
<organism evidence="5 6">
    <name type="scientific">Marivirga atlantica</name>
    <dbReference type="NCBI Taxonomy" id="1548457"/>
    <lineage>
        <taxon>Bacteria</taxon>
        <taxon>Pseudomonadati</taxon>
        <taxon>Bacteroidota</taxon>
        <taxon>Cytophagia</taxon>
        <taxon>Cytophagales</taxon>
        <taxon>Marivirgaceae</taxon>
        <taxon>Marivirga</taxon>
    </lineage>
</organism>
<evidence type="ECO:0000256" key="1">
    <source>
        <dbReference type="ARBA" id="ARBA00001947"/>
    </source>
</evidence>
<dbReference type="SUPFAM" id="SSF53187">
    <property type="entry name" value="Zn-dependent exopeptidases"/>
    <property type="match status" value="1"/>
</dbReference>
<accession>A0A937AJW9</accession>
<keyword evidence="6" id="KW-1185">Reference proteome</keyword>
<evidence type="ECO:0000313" key="5">
    <source>
        <dbReference type="EMBL" id="MBL0764067.1"/>
    </source>
</evidence>
<gene>
    <name evidence="5" type="ORF">JKP34_02310</name>
</gene>
<feature type="domain" description="Peptidase M14" evidence="4">
    <location>
        <begin position="42"/>
        <end position="177"/>
    </location>
</feature>
<evidence type="ECO:0000259" key="4">
    <source>
        <dbReference type="Pfam" id="PF00246"/>
    </source>
</evidence>
<dbReference type="Proteomes" id="UP000642920">
    <property type="component" value="Unassembled WGS sequence"/>
</dbReference>
<feature type="signal peptide" evidence="3">
    <location>
        <begin position="1"/>
        <end position="19"/>
    </location>
</feature>
<evidence type="ECO:0000256" key="2">
    <source>
        <dbReference type="ARBA" id="ARBA00005988"/>
    </source>
</evidence>
<comment type="similarity">
    <text evidence="2">Belongs to the peptidase M14 family.</text>
</comment>
<dbReference type="AlphaFoldDB" id="A0A937AJW9"/>
<sequence>MLRLLGFIIILSISLKVNAQNLQTKFEQSNGKETVTYQEGIAYWKKLSDKFSEIHMQKMGDTDSGEPLHLIIFSKDKVFDLSALAKSEKPTIFINNGIHAGETDGVDASMMLLRNFAQNSGIYSFLDSVNIALIPFYNIGGVLNRNSTTRVNQNGPKAYGFRGNARNFDLNRDFIKMDSKNAFSFVQIFKTLDPEVFVDTHVTNGTDHQHVLTLISTQWNKLDGELGNYLENNFENALFERLRQKDREPIVYVNVHGDTPNNGWTQFWDAARYSSGYTSLYQTLGFISESHMWKPYQQRVENTYDFLEAMVALTAKEGETIKAKREADRQALLNADSLTVQWKNDKESFRMITLKGYETSYPESELTGNPLLHYNRDKPIEKEVPFYNSYTSTKKVAVPDYYIIPQAWQGLIDRLRANDVKMNKLKKDTVFNVEAYHISDYKTAGMAYEGHYLHYNTSVSADMKNLSFRKGDYLVPTNQLAKKYIVEVLEPEAQDSFFNWNFFDTILQQKEGFSDYVFEPKAKEILANMPEAEQAEFSKLQKTDTAFANSNYAQLDWIYKRSEHYEKAHLQYPIYRLMAP</sequence>
<dbReference type="EMBL" id="JAERQG010000001">
    <property type="protein sequence ID" value="MBL0764067.1"/>
    <property type="molecule type" value="Genomic_DNA"/>
</dbReference>
<dbReference type="GO" id="GO:0004181">
    <property type="term" value="F:metallocarboxypeptidase activity"/>
    <property type="evidence" value="ECO:0007669"/>
    <property type="project" value="InterPro"/>
</dbReference>
<dbReference type="RefSeq" id="WP_201917289.1">
    <property type="nucleotide sequence ID" value="NZ_JAERQG010000001.1"/>
</dbReference>